<organism evidence="1">
    <name type="scientific">Rhizophora mucronata</name>
    <name type="common">Asiatic mangrove</name>
    <dbReference type="NCBI Taxonomy" id="61149"/>
    <lineage>
        <taxon>Eukaryota</taxon>
        <taxon>Viridiplantae</taxon>
        <taxon>Streptophyta</taxon>
        <taxon>Embryophyta</taxon>
        <taxon>Tracheophyta</taxon>
        <taxon>Spermatophyta</taxon>
        <taxon>Magnoliopsida</taxon>
        <taxon>eudicotyledons</taxon>
        <taxon>Gunneridae</taxon>
        <taxon>Pentapetalae</taxon>
        <taxon>rosids</taxon>
        <taxon>fabids</taxon>
        <taxon>Malpighiales</taxon>
        <taxon>Rhizophoraceae</taxon>
        <taxon>Rhizophora</taxon>
    </lineage>
</organism>
<dbReference type="AlphaFoldDB" id="A0A2P2J2M8"/>
<accession>A0A2P2J2M8</accession>
<dbReference type="EMBL" id="GGEC01007237">
    <property type="protein sequence ID" value="MBW87720.1"/>
    <property type="molecule type" value="Transcribed_RNA"/>
</dbReference>
<evidence type="ECO:0000313" key="1">
    <source>
        <dbReference type="EMBL" id="MBW87720.1"/>
    </source>
</evidence>
<reference evidence="1" key="1">
    <citation type="submission" date="2018-02" db="EMBL/GenBank/DDBJ databases">
        <title>Rhizophora mucronata_Transcriptome.</title>
        <authorList>
            <person name="Meera S.P."/>
            <person name="Sreeshan A."/>
            <person name="Augustine A."/>
        </authorList>
    </citation>
    <scope>NUCLEOTIDE SEQUENCE</scope>
    <source>
        <tissue evidence="1">Leaf</tissue>
    </source>
</reference>
<name>A0A2P2J2M8_RHIMU</name>
<proteinExistence type="predicted"/>
<protein>
    <submittedName>
        <fullName evidence="1">Uncharacterized protein</fullName>
    </submittedName>
</protein>
<sequence>MITMDSILPHSQVPKV</sequence>